<dbReference type="Proteomes" id="UP001446871">
    <property type="component" value="Unassembled WGS sequence"/>
</dbReference>
<evidence type="ECO:0000313" key="3">
    <source>
        <dbReference type="Proteomes" id="UP001446871"/>
    </source>
</evidence>
<feature type="transmembrane region" description="Helical" evidence="1">
    <location>
        <begin position="269"/>
        <end position="289"/>
    </location>
</feature>
<dbReference type="EMBL" id="JAQQWM010000005">
    <property type="protein sequence ID" value="KAK8063271.1"/>
    <property type="molecule type" value="Genomic_DNA"/>
</dbReference>
<evidence type="ECO:0000313" key="2">
    <source>
        <dbReference type="EMBL" id="KAK8063271.1"/>
    </source>
</evidence>
<protein>
    <submittedName>
        <fullName evidence="2">Uncharacterized protein</fullName>
    </submittedName>
</protein>
<feature type="transmembrane region" description="Helical" evidence="1">
    <location>
        <begin position="351"/>
        <end position="368"/>
    </location>
</feature>
<name>A0ABR1UWG5_9PEZI</name>
<reference evidence="2 3" key="1">
    <citation type="submission" date="2023-01" db="EMBL/GenBank/DDBJ databases">
        <title>Analysis of 21 Apiospora genomes using comparative genomics revels a genus with tremendous synthesis potential of carbohydrate active enzymes and secondary metabolites.</title>
        <authorList>
            <person name="Sorensen T."/>
        </authorList>
    </citation>
    <scope>NUCLEOTIDE SEQUENCE [LARGE SCALE GENOMIC DNA]</scope>
    <source>
        <strain evidence="2 3">CBS 83171</strain>
    </source>
</reference>
<keyword evidence="3" id="KW-1185">Reference proteome</keyword>
<keyword evidence="1" id="KW-0472">Membrane</keyword>
<keyword evidence="1" id="KW-0812">Transmembrane</keyword>
<sequence length="469" mass="50929">MLYIFGALPRHLPIRLSFVTAVIVPLLFLFSRGTLIWSLVALENLFSILEILLLDALVNRLQIRGREPVRRHLVDPRLNLPQPLLLERNISPHTLRIPLDARIALSDVVFEGRDAAKDLDQPLDQLIGFRLVLLLLLGLTAPQDLLRLLPRLRIFAVHDAATQVLALVVAAPEQALDQVEVLDDLRVAAVLALLLVQKRFLVGVEALLVQVAEPELERLFEPGEAAQRLVARGDLDVAELLLRVPVAPVAVGRRGAEFGGVHHLLLVDLSVLLVRVLFVFLRLLSRFLLGRSRRRRTSVFFLGGTAALEGVELAPVAALAVGFLCFLPLGFSAGAGLLRFEGLPTLSSASAARFLLGGPCAGFLAFFFSPPLVSSSGRFLLGDLRVGAGAGAEAFSLGASLGAPLEVVASPPLDTSESGMLLEPTVIRSFIMVLWGSSSDVDVDRVEYWCCWFGFSGNLRILILPVSGY</sequence>
<organism evidence="2 3">
    <name type="scientific">Apiospora saccharicola</name>
    <dbReference type="NCBI Taxonomy" id="335842"/>
    <lineage>
        <taxon>Eukaryota</taxon>
        <taxon>Fungi</taxon>
        <taxon>Dikarya</taxon>
        <taxon>Ascomycota</taxon>
        <taxon>Pezizomycotina</taxon>
        <taxon>Sordariomycetes</taxon>
        <taxon>Xylariomycetidae</taxon>
        <taxon>Amphisphaeriales</taxon>
        <taxon>Apiosporaceae</taxon>
        <taxon>Apiospora</taxon>
    </lineage>
</organism>
<comment type="caution">
    <text evidence="2">The sequence shown here is derived from an EMBL/GenBank/DDBJ whole genome shotgun (WGS) entry which is preliminary data.</text>
</comment>
<feature type="transmembrane region" description="Helical" evidence="1">
    <location>
        <begin position="12"/>
        <end position="30"/>
    </location>
</feature>
<accession>A0ABR1UWG5</accession>
<feature type="transmembrane region" description="Helical" evidence="1">
    <location>
        <begin position="310"/>
        <end position="331"/>
    </location>
</feature>
<proteinExistence type="predicted"/>
<gene>
    <name evidence="2" type="ORF">PG996_007923</name>
</gene>
<keyword evidence="1" id="KW-1133">Transmembrane helix</keyword>
<feature type="transmembrane region" description="Helical" evidence="1">
    <location>
        <begin position="36"/>
        <end position="58"/>
    </location>
</feature>
<evidence type="ECO:0000256" key="1">
    <source>
        <dbReference type="SAM" id="Phobius"/>
    </source>
</evidence>